<evidence type="ECO:0000256" key="1">
    <source>
        <dbReference type="SAM" id="MobiDB-lite"/>
    </source>
</evidence>
<dbReference type="STRING" id="94208.A0A2S4KW72"/>
<protein>
    <submittedName>
        <fullName evidence="2">Uncharacterized protein</fullName>
    </submittedName>
</protein>
<dbReference type="EMBL" id="PKSG01000525">
    <property type="protein sequence ID" value="POR34421.1"/>
    <property type="molecule type" value="Genomic_DNA"/>
</dbReference>
<comment type="caution">
    <text evidence="2">The sequence shown here is derived from an EMBL/GenBank/DDBJ whole genome shotgun (WGS) entry which is preliminary data.</text>
</comment>
<feature type="compositionally biased region" description="Basic residues" evidence="1">
    <location>
        <begin position="532"/>
        <end position="541"/>
    </location>
</feature>
<reference evidence="2 3" key="1">
    <citation type="submission" date="2018-01" db="EMBL/GenBank/DDBJ databases">
        <title>Harnessing the power of phylogenomics to disentangle the directionality and signatures of interkingdom host jumping in the parasitic fungal genus Tolypocladium.</title>
        <authorList>
            <person name="Quandt C.A."/>
            <person name="Patterson W."/>
            <person name="Spatafora J.W."/>
        </authorList>
    </citation>
    <scope>NUCLEOTIDE SEQUENCE [LARGE SCALE GENOMIC DNA]</scope>
    <source>
        <strain evidence="2 3">NRBC 100945</strain>
    </source>
</reference>
<name>A0A2S4KW72_9HYPO</name>
<feature type="compositionally biased region" description="Pro residues" evidence="1">
    <location>
        <begin position="438"/>
        <end position="449"/>
    </location>
</feature>
<dbReference type="OrthoDB" id="5142910at2759"/>
<feature type="compositionally biased region" description="Polar residues" evidence="1">
    <location>
        <begin position="583"/>
        <end position="594"/>
    </location>
</feature>
<feature type="region of interest" description="Disordered" evidence="1">
    <location>
        <begin position="259"/>
        <end position="278"/>
    </location>
</feature>
<feature type="compositionally biased region" description="Basic and acidic residues" evidence="1">
    <location>
        <begin position="482"/>
        <end position="500"/>
    </location>
</feature>
<sequence>MRNCTVGAEWISLRGLETVCASQVGGRSGRAERRQVQATIQRPKAQSCHRKVDLQVLGARRDQQILSSRDIATANRLRSMHGLHRKANGAARVARAVHCVNSFCRESKLTTCVSTTPMLDPSSVAGIAIQGHRSPTPVSGCPLKRLEVQDGVQSRVYDSTHFASALTLTLEGQRSVDAECDSLVLLVHSGPRRMLSIRLSDLLQSPSGIADAIVVDKSSRQLVVKVPAQRQEIKARFEDGRDFSLAVCTLKKSGFTIKDDAPANQSRQASSLPQDRLLPRQAHVDLGPRLSSITPLPGLDTGFRPGAHNDLSFTSLLNFSFMPPGSSQTALSDEIMRREPQKQNIYAPVPLTGPDVSRQRMAADEAPQFLNPYNVFLNKQNNGLHRPRVSSPLRNAISPDDSVIPRQSSDCASSGEGNGDQPPTRRQLLPRSISSSGVPPPQDCDPTQPPTTRRHSSDATASDVPAMDSETRHQSSSSSLNYRDHMPQRRDLPFKQREPQATKGRVTNPRARKPGGSQQLAKSPGSDERKEARVKRRRKTHMTMDQSSLQTNPNISASTTPNSRDDSESSPGSLESARLPGSSPETCLSYPQSLNLDPSHPTVLVADAVVLREVSNITSALLEQYESDVSRGCDQEMCAQFYLERMQSSRRDFWLSQLMDVKWRQGLLVGPGCQRLH</sequence>
<keyword evidence="3" id="KW-1185">Reference proteome</keyword>
<feature type="region of interest" description="Disordered" evidence="1">
    <location>
        <begin position="385"/>
        <end position="594"/>
    </location>
</feature>
<organism evidence="2 3">
    <name type="scientific">Tolypocladium paradoxum</name>
    <dbReference type="NCBI Taxonomy" id="94208"/>
    <lineage>
        <taxon>Eukaryota</taxon>
        <taxon>Fungi</taxon>
        <taxon>Dikarya</taxon>
        <taxon>Ascomycota</taxon>
        <taxon>Pezizomycotina</taxon>
        <taxon>Sordariomycetes</taxon>
        <taxon>Hypocreomycetidae</taxon>
        <taxon>Hypocreales</taxon>
        <taxon>Ophiocordycipitaceae</taxon>
        <taxon>Tolypocladium</taxon>
    </lineage>
</organism>
<gene>
    <name evidence="2" type="ORF">TPAR_05394</name>
</gene>
<evidence type="ECO:0000313" key="2">
    <source>
        <dbReference type="EMBL" id="POR34421.1"/>
    </source>
</evidence>
<dbReference type="Proteomes" id="UP000237481">
    <property type="component" value="Unassembled WGS sequence"/>
</dbReference>
<feature type="compositionally biased region" description="Polar residues" evidence="1">
    <location>
        <begin position="263"/>
        <end position="273"/>
    </location>
</feature>
<feature type="compositionally biased region" description="Polar residues" evidence="1">
    <location>
        <begin position="543"/>
        <end position="562"/>
    </location>
</feature>
<dbReference type="AlphaFoldDB" id="A0A2S4KW72"/>
<evidence type="ECO:0000313" key="3">
    <source>
        <dbReference type="Proteomes" id="UP000237481"/>
    </source>
</evidence>
<proteinExistence type="predicted"/>
<accession>A0A2S4KW72</accession>